<organism evidence="2 3">
    <name type="scientific">Streblomastix strix</name>
    <dbReference type="NCBI Taxonomy" id="222440"/>
    <lineage>
        <taxon>Eukaryota</taxon>
        <taxon>Metamonada</taxon>
        <taxon>Preaxostyla</taxon>
        <taxon>Oxymonadida</taxon>
        <taxon>Streblomastigidae</taxon>
        <taxon>Streblomastix</taxon>
    </lineage>
</organism>
<name>A0A5J4WDT5_9EUKA</name>
<sequence>MLLRSLVALSLYRLSSCLNDEIDRLQLSLRSRSRDCLYWIQYNGDEQVQSELVNIEYGKMMSITFSAAGGVGEEHDEETRDGLYYIYLFLRELHEGRNWQPSFQPLPLLARKTEEQIEEEGANEEIDAQMNNNGYYGRIKNESKWAKAAALNRFSHRG</sequence>
<proteinExistence type="predicted"/>
<accession>A0A5J4WDT5</accession>
<dbReference type="AlphaFoldDB" id="A0A5J4WDT5"/>
<keyword evidence="1" id="KW-0732">Signal</keyword>
<comment type="caution">
    <text evidence="2">The sequence shown here is derived from an EMBL/GenBank/DDBJ whole genome shotgun (WGS) entry which is preliminary data.</text>
</comment>
<feature type="signal peptide" evidence="1">
    <location>
        <begin position="1"/>
        <end position="17"/>
    </location>
</feature>
<evidence type="ECO:0000313" key="3">
    <source>
        <dbReference type="Proteomes" id="UP000324800"/>
    </source>
</evidence>
<evidence type="ECO:0000256" key="1">
    <source>
        <dbReference type="SAM" id="SignalP"/>
    </source>
</evidence>
<protein>
    <submittedName>
        <fullName evidence="2">Uncharacterized protein</fullName>
    </submittedName>
</protein>
<reference evidence="2 3" key="1">
    <citation type="submission" date="2019-03" db="EMBL/GenBank/DDBJ databases">
        <title>Single cell metagenomics reveals metabolic interactions within the superorganism composed of flagellate Streblomastix strix and complex community of Bacteroidetes bacteria on its surface.</title>
        <authorList>
            <person name="Treitli S.C."/>
            <person name="Kolisko M."/>
            <person name="Husnik F."/>
            <person name="Keeling P."/>
            <person name="Hampl V."/>
        </authorList>
    </citation>
    <scope>NUCLEOTIDE SEQUENCE [LARGE SCALE GENOMIC DNA]</scope>
    <source>
        <strain evidence="2">ST1C</strain>
    </source>
</reference>
<feature type="chain" id="PRO_5023881933" evidence="1">
    <location>
        <begin position="18"/>
        <end position="158"/>
    </location>
</feature>
<evidence type="ECO:0000313" key="2">
    <source>
        <dbReference type="EMBL" id="KAA6393101.1"/>
    </source>
</evidence>
<dbReference type="EMBL" id="SNRW01002339">
    <property type="protein sequence ID" value="KAA6393101.1"/>
    <property type="molecule type" value="Genomic_DNA"/>
</dbReference>
<gene>
    <name evidence="2" type="ORF">EZS28_011371</name>
</gene>
<dbReference type="Proteomes" id="UP000324800">
    <property type="component" value="Unassembled WGS sequence"/>
</dbReference>